<sequence>MRARDVIRRDLLAFIKQRQIALSEGAMSPMHDLLTSLLTTTDENGRFLTANEITDYILLLLFSAHGTTSFTIAMLMRYLEILRGTASTYPKGGRITMQTYKREKVGTSSSEANQRMDRIESVLASMSEVLQQQMQNASAPLTIQPTPQLAPEAKGNKKLVEFKKMAPPTLIGVPNPLLAEKLD</sequence>
<keyword evidence="1" id="KW-0472">Membrane</keyword>
<dbReference type="AlphaFoldDB" id="A0A835D603"/>
<evidence type="ECO:0000313" key="3">
    <source>
        <dbReference type="Proteomes" id="UP000655225"/>
    </source>
</evidence>
<dbReference type="EMBL" id="JABCRI010000016">
    <property type="protein sequence ID" value="KAF8391783.1"/>
    <property type="molecule type" value="Genomic_DNA"/>
</dbReference>
<gene>
    <name evidence="2" type="ORF">HHK36_022017</name>
</gene>
<name>A0A835D603_TETSI</name>
<dbReference type="InterPro" id="IPR036396">
    <property type="entry name" value="Cyt_P450_sf"/>
</dbReference>
<keyword evidence="3" id="KW-1185">Reference proteome</keyword>
<dbReference type="Gene3D" id="1.10.630.10">
    <property type="entry name" value="Cytochrome P450"/>
    <property type="match status" value="1"/>
</dbReference>
<dbReference type="GO" id="GO:0004497">
    <property type="term" value="F:monooxygenase activity"/>
    <property type="evidence" value="ECO:0007669"/>
    <property type="project" value="InterPro"/>
</dbReference>
<feature type="transmembrane region" description="Helical" evidence="1">
    <location>
        <begin position="56"/>
        <end position="76"/>
    </location>
</feature>
<evidence type="ECO:0000313" key="2">
    <source>
        <dbReference type="EMBL" id="KAF8391783.1"/>
    </source>
</evidence>
<evidence type="ECO:0008006" key="4">
    <source>
        <dbReference type="Google" id="ProtNLM"/>
    </source>
</evidence>
<dbReference type="Proteomes" id="UP000655225">
    <property type="component" value="Unassembled WGS sequence"/>
</dbReference>
<dbReference type="GO" id="GO:0016705">
    <property type="term" value="F:oxidoreductase activity, acting on paired donors, with incorporation or reduction of molecular oxygen"/>
    <property type="evidence" value="ECO:0007669"/>
    <property type="project" value="InterPro"/>
</dbReference>
<keyword evidence="1" id="KW-0812">Transmembrane</keyword>
<organism evidence="2 3">
    <name type="scientific">Tetracentron sinense</name>
    <name type="common">Spur-leaf</name>
    <dbReference type="NCBI Taxonomy" id="13715"/>
    <lineage>
        <taxon>Eukaryota</taxon>
        <taxon>Viridiplantae</taxon>
        <taxon>Streptophyta</taxon>
        <taxon>Embryophyta</taxon>
        <taxon>Tracheophyta</taxon>
        <taxon>Spermatophyta</taxon>
        <taxon>Magnoliopsida</taxon>
        <taxon>Trochodendrales</taxon>
        <taxon>Trochodendraceae</taxon>
        <taxon>Tetracentron</taxon>
    </lineage>
</organism>
<accession>A0A835D603</accession>
<keyword evidence="1" id="KW-1133">Transmembrane helix</keyword>
<reference evidence="2 3" key="1">
    <citation type="submission" date="2020-04" db="EMBL/GenBank/DDBJ databases">
        <title>Plant Genome Project.</title>
        <authorList>
            <person name="Zhang R.-G."/>
        </authorList>
    </citation>
    <scope>NUCLEOTIDE SEQUENCE [LARGE SCALE GENOMIC DNA]</scope>
    <source>
        <strain evidence="2">YNK0</strain>
        <tissue evidence="2">Leaf</tissue>
    </source>
</reference>
<dbReference type="SUPFAM" id="SSF48264">
    <property type="entry name" value="Cytochrome P450"/>
    <property type="match status" value="1"/>
</dbReference>
<evidence type="ECO:0000256" key="1">
    <source>
        <dbReference type="SAM" id="Phobius"/>
    </source>
</evidence>
<dbReference type="OrthoDB" id="3945418at2759"/>
<dbReference type="GO" id="GO:0020037">
    <property type="term" value="F:heme binding"/>
    <property type="evidence" value="ECO:0007669"/>
    <property type="project" value="InterPro"/>
</dbReference>
<dbReference type="GO" id="GO:0005506">
    <property type="term" value="F:iron ion binding"/>
    <property type="evidence" value="ECO:0007669"/>
    <property type="project" value="InterPro"/>
</dbReference>
<protein>
    <recommendedName>
        <fullName evidence="4">Cytochrome P450</fullName>
    </recommendedName>
</protein>
<proteinExistence type="predicted"/>
<comment type="caution">
    <text evidence="2">The sequence shown here is derived from an EMBL/GenBank/DDBJ whole genome shotgun (WGS) entry which is preliminary data.</text>
</comment>